<organism evidence="5 6">
    <name type="scientific">Tsukamurella asaccharolytica</name>
    <dbReference type="NCBI Taxonomy" id="2592067"/>
    <lineage>
        <taxon>Bacteria</taxon>
        <taxon>Bacillati</taxon>
        <taxon>Actinomycetota</taxon>
        <taxon>Actinomycetes</taxon>
        <taxon>Mycobacteriales</taxon>
        <taxon>Tsukamurellaceae</taxon>
        <taxon>Tsukamurella</taxon>
    </lineage>
</organism>
<dbReference type="InterPro" id="IPR042070">
    <property type="entry name" value="PucR_C-HTH_sf"/>
</dbReference>
<gene>
    <name evidence="5" type="ORF">FK529_03945</name>
</gene>
<accession>A0A5C5RCD6</accession>
<feature type="region of interest" description="Disordered" evidence="2">
    <location>
        <begin position="1"/>
        <end position="35"/>
    </location>
</feature>
<name>A0A5C5RCD6_9ACTN</name>
<comment type="caution">
    <text evidence="5">The sequence shown here is derived from an EMBL/GenBank/DDBJ whole genome shotgun (WGS) entry which is preliminary data.</text>
</comment>
<protein>
    <submittedName>
        <fullName evidence="5">CdaR family transcriptional regulator</fullName>
    </submittedName>
</protein>
<dbReference type="PANTHER" id="PTHR33744">
    <property type="entry name" value="CARBOHYDRATE DIACID REGULATOR"/>
    <property type="match status" value="1"/>
</dbReference>
<dbReference type="EMBL" id="VIGW01000002">
    <property type="protein sequence ID" value="TWS20506.1"/>
    <property type="molecule type" value="Genomic_DNA"/>
</dbReference>
<proteinExistence type="inferred from homology"/>
<dbReference type="PANTHER" id="PTHR33744:SF1">
    <property type="entry name" value="DNA-BINDING TRANSCRIPTIONAL ACTIVATOR ADER"/>
    <property type="match status" value="1"/>
</dbReference>
<dbReference type="InterPro" id="IPR051448">
    <property type="entry name" value="CdaR-like_regulators"/>
</dbReference>
<dbReference type="Pfam" id="PF17853">
    <property type="entry name" value="GGDEF_2"/>
    <property type="match status" value="1"/>
</dbReference>
<evidence type="ECO:0000256" key="1">
    <source>
        <dbReference type="ARBA" id="ARBA00006754"/>
    </source>
</evidence>
<dbReference type="Gene3D" id="1.10.10.2840">
    <property type="entry name" value="PucR C-terminal helix-turn-helix domain"/>
    <property type="match status" value="1"/>
</dbReference>
<evidence type="ECO:0000259" key="4">
    <source>
        <dbReference type="Pfam" id="PF17853"/>
    </source>
</evidence>
<evidence type="ECO:0000313" key="6">
    <source>
        <dbReference type="Proteomes" id="UP000317291"/>
    </source>
</evidence>
<evidence type="ECO:0000256" key="2">
    <source>
        <dbReference type="SAM" id="MobiDB-lite"/>
    </source>
</evidence>
<reference evidence="5 6" key="1">
    <citation type="submission" date="2019-06" db="EMBL/GenBank/DDBJ databases">
        <title>Tsukamurella conjunctivitidis sp. nov., Tsukamurella assacharolytica sp. nov. and Tsukamurella sputae sp. nov. isolated from patients with conjunctivitis, bacteraemia (lymphoma) and respiratory infection (sputum) in Hong Kong.</title>
        <authorList>
            <person name="Teng J.L.L."/>
            <person name="Lee H.H."/>
            <person name="Fong J.Y.H."/>
            <person name="Fok K.M.N."/>
            <person name="Lau S.K.P."/>
            <person name="Woo P.C.Y."/>
        </authorList>
    </citation>
    <scope>NUCLEOTIDE SEQUENCE [LARGE SCALE GENOMIC DNA]</scope>
    <source>
        <strain evidence="5 6">HKU71</strain>
    </source>
</reference>
<keyword evidence="6" id="KW-1185">Reference proteome</keyword>
<dbReference type="InterPro" id="IPR025736">
    <property type="entry name" value="PucR_C-HTH_dom"/>
</dbReference>
<dbReference type="Proteomes" id="UP000317291">
    <property type="component" value="Unassembled WGS sequence"/>
</dbReference>
<evidence type="ECO:0000259" key="3">
    <source>
        <dbReference type="Pfam" id="PF13556"/>
    </source>
</evidence>
<comment type="similarity">
    <text evidence="1">Belongs to the CdaR family.</text>
</comment>
<feature type="domain" description="CdaR GGDEF-like" evidence="4">
    <location>
        <begin position="214"/>
        <end position="331"/>
    </location>
</feature>
<feature type="domain" description="PucR C-terminal helix-turn-helix" evidence="3">
    <location>
        <begin position="383"/>
        <end position="441"/>
    </location>
</feature>
<dbReference type="InterPro" id="IPR041522">
    <property type="entry name" value="CdaR_GGDEF"/>
</dbReference>
<sequence length="451" mass="49156">MGGAVNTDMSTVRTKGRKSNRVANPTIVDNDRNDSATPTYVASELQRLVDSLAQRLGRSVAIDDAHIRILAYSAHVDEVDTARTSSILCRTVPTDLYNHVVDHGASRAHDVFTVPARHEYGMSVDRIGMPIRHGRNLHGYLWLLGSDGPVSDRNVAVLREASCQAALLLHRGSNFGEGIRARERELVRDLVASEEALRFEAADALIEEELVTAGTVTALVVTVDHEYGTPLGDETRQALRTTIEYARRRLPPGRTLTLDRPDHSLLLAVFPPGRQSSIDHSVCELASAMYDRLAVEAPAVGFARACVGIGTTQERLSDAGHSYTEARQAATTGNITGSLGNTVAYSQLGVYALLAKIPRAELAECLHPGVQLLLDPAAKHDELVVTIRAYLDNAADVQRTAQQLHIHRATLYYRLKRVEEITGLDLSDGNDRLSAHLSLKLALLFSGPDHP</sequence>
<evidence type="ECO:0000313" key="5">
    <source>
        <dbReference type="EMBL" id="TWS20506.1"/>
    </source>
</evidence>
<dbReference type="AlphaFoldDB" id="A0A5C5RCD6"/>
<dbReference type="Pfam" id="PF13556">
    <property type="entry name" value="HTH_30"/>
    <property type="match status" value="1"/>
</dbReference>